<accession>A0ABW6B344</accession>
<dbReference type="InterPro" id="IPR000551">
    <property type="entry name" value="MerR-type_HTH_dom"/>
</dbReference>
<proteinExistence type="predicted"/>
<evidence type="ECO:0000313" key="5">
    <source>
        <dbReference type="EMBL" id="MFD2963923.1"/>
    </source>
</evidence>
<dbReference type="Pfam" id="PF13411">
    <property type="entry name" value="MerR_1"/>
    <property type="match status" value="1"/>
</dbReference>
<dbReference type="PANTHER" id="PTHR30204:SF94">
    <property type="entry name" value="HEAVY METAL-DEPENDENT TRANSCRIPTIONAL REGULATOR HI_0293-RELATED"/>
    <property type="match status" value="1"/>
</dbReference>
<evidence type="ECO:0000256" key="2">
    <source>
        <dbReference type="ARBA" id="ARBA00023125"/>
    </source>
</evidence>
<keyword evidence="6" id="KW-1185">Reference proteome</keyword>
<dbReference type="RefSeq" id="WP_377612042.1">
    <property type="nucleotide sequence ID" value="NZ_JBHUPA010000010.1"/>
</dbReference>
<evidence type="ECO:0000259" key="4">
    <source>
        <dbReference type="PROSITE" id="PS50937"/>
    </source>
</evidence>
<dbReference type="SMART" id="SM00422">
    <property type="entry name" value="HTH_MERR"/>
    <property type="match status" value="1"/>
</dbReference>
<dbReference type="PANTHER" id="PTHR30204">
    <property type="entry name" value="REDOX-CYCLING DRUG-SENSING TRANSCRIPTIONAL ACTIVATOR SOXR"/>
    <property type="match status" value="1"/>
</dbReference>
<dbReference type="SUPFAM" id="SSF46955">
    <property type="entry name" value="Putative DNA-binding domain"/>
    <property type="match status" value="1"/>
</dbReference>
<sequence>MLIGELSAKSGLSRDTIRFYEKQGLINIGRKQRRNNNYKEYSQEILEQLLTIKRLKNFGFTLNESAVILNMIEEKEATCNNVSDMIEKKVQLLDAKILDMIALRNQLIKGVKKCVTCCNPATPEDNCPILISDNFL</sequence>
<gene>
    <name evidence="5" type="ORF">ACFS6J_19095</name>
</gene>
<keyword evidence="2" id="KW-0238">DNA-binding</keyword>
<feature type="domain" description="HTH merR-type" evidence="4">
    <location>
        <begin position="1"/>
        <end position="71"/>
    </location>
</feature>
<organism evidence="5 6">
    <name type="scientific">Olivibacter jilunii</name>
    <dbReference type="NCBI Taxonomy" id="985016"/>
    <lineage>
        <taxon>Bacteria</taxon>
        <taxon>Pseudomonadati</taxon>
        <taxon>Bacteroidota</taxon>
        <taxon>Sphingobacteriia</taxon>
        <taxon>Sphingobacteriales</taxon>
        <taxon>Sphingobacteriaceae</taxon>
        <taxon>Olivibacter</taxon>
    </lineage>
</organism>
<dbReference type="Proteomes" id="UP001597560">
    <property type="component" value="Unassembled WGS sequence"/>
</dbReference>
<dbReference type="InterPro" id="IPR009061">
    <property type="entry name" value="DNA-bd_dom_put_sf"/>
</dbReference>
<name>A0ABW6B344_9SPHI</name>
<reference evidence="6" key="1">
    <citation type="journal article" date="2019" name="Int. J. Syst. Evol. Microbiol.">
        <title>The Global Catalogue of Microorganisms (GCM) 10K type strain sequencing project: providing services to taxonomists for standard genome sequencing and annotation.</title>
        <authorList>
            <consortium name="The Broad Institute Genomics Platform"/>
            <consortium name="The Broad Institute Genome Sequencing Center for Infectious Disease"/>
            <person name="Wu L."/>
            <person name="Ma J."/>
        </authorList>
    </citation>
    <scope>NUCLEOTIDE SEQUENCE [LARGE SCALE GENOMIC DNA]</scope>
    <source>
        <strain evidence="6">KCTC 23098</strain>
    </source>
</reference>
<dbReference type="PROSITE" id="PS00552">
    <property type="entry name" value="HTH_MERR_1"/>
    <property type="match status" value="1"/>
</dbReference>
<dbReference type="EMBL" id="JBHUPA010000010">
    <property type="protein sequence ID" value="MFD2963923.1"/>
    <property type="molecule type" value="Genomic_DNA"/>
</dbReference>
<keyword evidence="3" id="KW-0804">Transcription</keyword>
<protein>
    <submittedName>
        <fullName evidence="5">MerR family transcriptional regulator</fullName>
    </submittedName>
</protein>
<evidence type="ECO:0000313" key="6">
    <source>
        <dbReference type="Proteomes" id="UP001597560"/>
    </source>
</evidence>
<dbReference type="InterPro" id="IPR047057">
    <property type="entry name" value="MerR_fam"/>
</dbReference>
<evidence type="ECO:0000256" key="3">
    <source>
        <dbReference type="ARBA" id="ARBA00023163"/>
    </source>
</evidence>
<evidence type="ECO:0000256" key="1">
    <source>
        <dbReference type="ARBA" id="ARBA00023015"/>
    </source>
</evidence>
<dbReference type="PROSITE" id="PS50937">
    <property type="entry name" value="HTH_MERR_2"/>
    <property type="match status" value="1"/>
</dbReference>
<comment type="caution">
    <text evidence="5">The sequence shown here is derived from an EMBL/GenBank/DDBJ whole genome shotgun (WGS) entry which is preliminary data.</text>
</comment>
<keyword evidence="1" id="KW-0805">Transcription regulation</keyword>
<dbReference type="Gene3D" id="1.10.1660.10">
    <property type="match status" value="1"/>
</dbReference>